<evidence type="ECO:0000256" key="1">
    <source>
        <dbReference type="SAM" id="MobiDB-lite"/>
    </source>
</evidence>
<proteinExistence type="predicted"/>
<feature type="compositionally biased region" description="Basic and acidic residues" evidence="1">
    <location>
        <begin position="240"/>
        <end position="255"/>
    </location>
</feature>
<feature type="domain" description="aECM cysteine-cradle" evidence="2">
    <location>
        <begin position="823"/>
        <end position="876"/>
    </location>
</feature>
<evidence type="ECO:0000259" key="2">
    <source>
        <dbReference type="Pfam" id="PF23626"/>
    </source>
</evidence>
<feature type="compositionally biased region" description="Polar residues" evidence="1">
    <location>
        <begin position="452"/>
        <end position="465"/>
    </location>
</feature>
<dbReference type="AlphaFoldDB" id="A0A7E4VMC6"/>
<feature type="region of interest" description="Disordered" evidence="1">
    <location>
        <begin position="446"/>
        <end position="487"/>
    </location>
</feature>
<organism evidence="3 4">
    <name type="scientific">Panagrellus redivivus</name>
    <name type="common">Microworm</name>
    <dbReference type="NCBI Taxonomy" id="6233"/>
    <lineage>
        <taxon>Eukaryota</taxon>
        <taxon>Metazoa</taxon>
        <taxon>Ecdysozoa</taxon>
        <taxon>Nematoda</taxon>
        <taxon>Chromadorea</taxon>
        <taxon>Rhabditida</taxon>
        <taxon>Tylenchina</taxon>
        <taxon>Panagrolaimomorpha</taxon>
        <taxon>Panagrolaimoidea</taxon>
        <taxon>Panagrolaimidae</taxon>
        <taxon>Panagrellus</taxon>
    </lineage>
</organism>
<feature type="region of interest" description="Disordered" evidence="1">
    <location>
        <begin position="240"/>
        <end position="278"/>
    </location>
</feature>
<dbReference type="Pfam" id="PF23626">
    <property type="entry name" value="CCD_aECM"/>
    <property type="match status" value="1"/>
</dbReference>
<feature type="compositionally biased region" description="Basic and acidic residues" evidence="1">
    <location>
        <begin position="466"/>
        <end position="475"/>
    </location>
</feature>
<feature type="compositionally biased region" description="Low complexity" evidence="1">
    <location>
        <begin position="476"/>
        <end position="485"/>
    </location>
</feature>
<accession>A0A7E4VMC6</accession>
<sequence>MGFSDQEAARLVKAIHGSTEFYENFISGLKTLTVSGIFKMRTAVLLVLIFGSAIAQEDGSILNVRQIMKDTFDIIRNAPPLPGFNEVSKIILSTTQVPPVRQYVPTNPPPQPIPLTYDQIQMLRQQFAQQRAVNAQQLSPQQEIQRMKQLEYQYQLMQMQQRQQQQPLQQRGQVVYGPQANYGQAARYGPVPQQVQQPQPVLGPLARIFATPTEKDVERLLRLPTEILYKMAKEGQYIEPERNQYYDSRSSEYDRSSSSSSGSSGFGSSDSGATPDAAGGLFGNGFSFNLQGNGDNMGMPVTPPTELQSTTPQPIQTTTVSASTVATILAMAENATLDNVPKFTFNESNISKPYFTYRTYENPKNDHWELIIPNTDGKPSIRVPMAEVLRLSKIVAKATHRAGMPVGAPTEVEGLGQINLDLFTPPVTSPATEAPVTTVATTQAAPVLPPKQEQSSPDSAFVQESESPRIQKPDESPSGPSGSSPLYAGQEIILNGKRYKLIDDDGNVNTGVLAAAAKAEELKQQAVATAPPSTLPPVPVRNQPALPALMSAQPQPQQVQEQQPVYPQLTPEQRSILMEMQQRIMRQELSRQQLEIQQAMAAIQPQTQPGAQAAPAFVMTEPPAALPTDPNQSYYGKVQIPSESSQQFIQQQTNNVQQPYQLPQQAVISEQQQHAMAVVKTPVQIVKPQPSAETASPVLPMKNQYSLAELEEFYKIHNANSQAETTTSAPIEVTTTSEPAHVYAPHKQIKIQVNNTQTSAPTEVSETQIVDATADAADQEKQRVADLRRQFAVERRHLNRLNKSKIERTTGLDATTPASPLITEQHCYNIRNFARQHGFQNTYEYAKTHCHFIENYYPDLKCDNVKDYMQICQQYYSTRRLLFTA</sequence>
<dbReference type="Proteomes" id="UP000492821">
    <property type="component" value="Unassembled WGS sequence"/>
</dbReference>
<dbReference type="WBParaSite" id="Pan_g22303.t1">
    <property type="protein sequence ID" value="Pan_g22303.t1"/>
    <property type="gene ID" value="Pan_g22303"/>
</dbReference>
<keyword evidence="3" id="KW-1185">Reference proteome</keyword>
<reference evidence="4" key="2">
    <citation type="submission" date="2020-10" db="UniProtKB">
        <authorList>
            <consortium name="WormBaseParasite"/>
        </authorList>
    </citation>
    <scope>IDENTIFICATION</scope>
</reference>
<evidence type="ECO:0000313" key="3">
    <source>
        <dbReference type="Proteomes" id="UP000492821"/>
    </source>
</evidence>
<feature type="compositionally biased region" description="Low complexity" evidence="1">
    <location>
        <begin position="256"/>
        <end position="271"/>
    </location>
</feature>
<reference evidence="3" key="1">
    <citation type="journal article" date="2013" name="Genetics">
        <title>The draft genome and transcriptome of Panagrellus redivivus are shaped by the harsh demands of a free-living lifestyle.</title>
        <authorList>
            <person name="Srinivasan J."/>
            <person name="Dillman A.R."/>
            <person name="Macchietto M.G."/>
            <person name="Heikkinen L."/>
            <person name="Lakso M."/>
            <person name="Fracchia K.M."/>
            <person name="Antoshechkin I."/>
            <person name="Mortazavi A."/>
            <person name="Wong G."/>
            <person name="Sternberg P.W."/>
        </authorList>
    </citation>
    <scope>NUCLEOTIDE SEQUENCE [LARGE SCALE GENOMIC DNA]</scope>
    <source>
        <strain evidence="3">MT8872</strain>
    </source>
</reference>
<name>A0A7E4VMC6_PANRE</name>
<dbReference type="InterPro" id="IPR055352">
    <property type="entry name" value="CCD_aECM"/>
</dbReference>
<evidence type="ECO:0000313" key="4">
    <source>
        <dbReference type="WBParaSite" id="Pan_g22303.t1"/>
    </source>
</evidence>
<protein>
    <submittedName>
        <fullName evidence="4">Kazal-like domain-containing protein</fullName>
    </submittedName>
</protein>